<dbReference type="Pfam" id="PF04191">
    <property type="entry name" value="PEMT"/>
    <property type="match status" value="1"/>
</dbReference>
<evidence type="ECO:0000256" key="5">
    <source>
        <dbReference type="SAM" id="Phobius"/>
    </source>
</evidence>
<evidence type="ECO:0000313" key="7">
    <source>
        <dbReference type="Proteomes" id="UP000031166"/>
    </source>
</evidence>
<keyword evidence="4 5" id="KW-0472">Membrane</keyword>
<evidence type="ECO:0000256" key="2">
    <source>
        <dbReference type="ARBA" id="ARBA00022692"/>
    </source>
</evidence>
<keyword evidence="3 5" id="KW-1133">Transmembrane helix</keyword>
<dbReference type="Proteomes" id="UP000031166">
    <property type="component" value="Unassembled WGS sequence"/>
</dbReference>
<dbReference type="PANTHER" id="PTHR12714">
    <property type="entry name" value="PROTEIN-S ISOPRENYLCYSTEINE O-METHYLTRANSFERASE"/>
    <property type="match status" value="1"/>
</dbReference>
<dbReference type="GO" id="GO:0008168">
    <property type="term" value="F:methyltransferase activity"/>
    <property type="evidence" value="ECO:0007669"/>
    <property type="project" value="UniProtKB-KW"/>
</dbReference>
<feature type="transmembrane region" description="Helical" evidence="5">
    <location>
        <begin position="86"/>
        <end position="118"/>
    </location>
</feature>
<protein>
    <submittedName>
        <fullName evidence="6">Isoprenylcysteine carboxyl methyltransferase</fullName>
    </submittedName>
</protein>
<dbReference type="GO" id="GO:0012505">
    <property type="term" value="C:endomembrane system"/>
    <property type="evidence" value="ECO:0007669"/>
    <property type="project" value="UniProtKB-SubCell"/>
</dbReference>
<dbReference type="STRING" id="172043.RM53_11770"/>
<dbReference type="PANTHER" id="PTHR12714:SF9">
    <property type="entry name" value="PROTEIN-S-ISOPRENYLCYSTEINE O-METHYLTRANSFERASE"/>
    <property type="match status" value="1"/>
</dbReference>
<dbReference type="AlphaFoldDB" id="A0A0B4C6N6"/>
<proteinExistence type="predicted"/>
<reference evidence="6 7" key="1">
    <citation type="submission" date="2014-12" db="EMBL/GenBank/DDBJ databases">
        <title>Genome sequencing of Brevundimonas nasdae TPW30.</title>
        <authorList>
            <person name="Tan P.W."/>
            <person name="Chan K.-G."/>
        </authorList>
    </citation>
    <scope>NUCLEOTIDE SEQUENCE [LARGE SCALE GENOMIC DNA]</scope>
    <source>
        <strain evidence="6 7">TPW30</strain>
    </source>
</reference>
<dbReference type="Gene3D" id="1.20.120.1630">
    <property type="match status" value="1"/>
</dbReference>
<dbReference type="GO" id="GO:0032259">
    <property type="term" value="P:methylation"/>
    <property type="evidence" value="ECO:0007669"/>
    <property type="project" value="UniProtKB-KW"/>
</dbReference>
<gene>
    <name evidence="6" type="ORF">RM53_11770</name>
</gene>
<dbReference type="EMBL" id="JWSY01000020">
    <property type="protein sequence ID" value="KIC56714.1"/>
    <property type="molecule type" value="Genomic_DNA"/>
</dbReference>
<feature type="transmembrane region" description="Helical" evidence="5">
    <location>
        <begin position="45"/>
        <end position="65"/>
    </location>
</feature>
<comment type="subcellular location">
    <subcellularLocation>
        <location evidence="1">Endomembrane system</location>
        <topology evidence="1">Multi-pass membrane protein</topology>
    </subcellularLocation>
</comment>
<dbReference type="InterPro" id="IPR007318">
    <property type="entry name" value="Phopholipid_MeTrfase"/>
</dbReference>
<organism evidence="6 7">
    <name type="scientific">Brevundimonas nasdae</name>
    <dbReference type="NCBI Taxonomy" id="172043"/>
    <lineage>
        <taxon>Bacteria</taxon>
        <taxon>Pseudomonadati</taxon>
        <taxon>Pseudomonadota</taxon>
        <taxon>Alphaproteobacteria</taxon>
        <taxon>Caulobacterales</taxon>
        <taxon>Caulobacteraceae</taxon>
        <taxon>Brevundimonas</taxon>
    </lineage>
</organism>
<name>A0A0B4C6N6_9CAUL</name>
<keyword evidence="6" id="KW-0489">Methyltransferase</keyword>
<keyword evidence="6" id="KW-0808">Transferase</keyword>
<dbReference type="RefSeq" id="WP_039246985.1">
    <property type="nucleotide sequence ID" value="NZ_JWSY01000020.1"/>
</dbReference>
<comment type="caution">
    <text evidence="6">The sequence shown here is derived from an EMBL/GenBank/DDBJ whole genome shotgun (WGS) entry which is preliminary data.</text>
</comment>
<sequence length="203" mass="22439">MSPTLIDIAAVQRWRKLFIAAGLFALLAWTALVKAQPALEHSVEHLGLIAIMACVIGRAWCSLYIGGRKKQEIVSSGPYSLCRNPLYVFSFIGAFGVGAQTGSLSVGLTFAVACWAVFRIVAAREETFLGTAFGDEYRAYCARTPRFMPDLRLWRDESELAVRPAFFLRTVRDGLVFLLALPVFEGLEHLQNLGWLDAVISLP</sequence>
<evidence type="ECO:0000256" key="4">
    <source>
        <dbReference type="ARBA" id="ARBA00023136"/>
    </source>
</evidence>
<accession>A0A0B4C6N6</accession>
<evidence type="ECO:0000256" key="3">
    <source>
        <dbReference type="ARBA" id="ARBA00022989"/>
    </source>
</evidence>
<evidence type="ECO:0000256" key="1">
    <source>
        <dbReference type="ARBA" id="ARBA00004127"/>
    </source>
</evidence>
<evidence type="ECO:0000313" key="6">
    <source>
        <dbReference type="EMBL" id="KIC56714.1"/>
    </source>
</evidence>
<keyword evidence="2 5" id="KW-0812">Transmembrane</keyword>